<dbReference type="HOGENOM" id="CLU_582416_0_0_3"/>
<accession>B2IWB8</accession>
<dbReference type="RefSeq" id="WP_012407884.1">
    <property type="nucleotide sequence ID" value="NC_010628.1"/>
</dbReference>
<dbReference type="PhylomeDB" id="B2IWB8"/>
<name>B2IWB8_NOSP7</name>
<dbReference type="InterPro" id="IPR027372">
    <property type="entry name" value="Phytase-like_dom"/>
</dbReference>
<dbReference type="EnsemblBacteria" id="ACC79863">
    <property type="protein sequence ID" value="ACC79863"/>
    <property type="gene ID" value="Npun_R1137"/>
</dbReference>
<dbReference type="InterPro" id="IPR011044">
    <property type="entry name" value="Quino_amine_DH_bsu"/>
</dbReference>
<organism evidence="2 3">
    <name type="scientific">Nostoc punctiforme (strain ATCC 29133 / PCC 73102)</name>
    <dbReference type="NCBI Taxonomy" id="63737"/>
    <lineage>
        <taxon>Bacteria</taxon>
        <taxon>Bacillati</taxon>
        <taxon>Cyanobacteriota</taxon>
        <taxon>Cyanophyceae</taxon>
        <taxon>Nostocales</taxon>
        <taxon>Nostocaceae</taxon>
        <taxon>Nostoc</taxon>
    </lineage>
</organism>
<evidence type="ECO:0000259" key="1">
    <source>
        <dbReference type="Pfam" id="PF13449"/>
    </source>
</evidence>
<keyword evidence="3" id="KW-1185">Reference proteome</keyword>
<dbReference type="Pfam" id="PF13449">
    <property type="entry name" value="Phytase-like"/>
    <property type="match status" value="1"/>
</dbReference>
<evidence type="ECO:0000313" key="2">
    <source>
        <dbReference type="EMBL" id="ACC79863.1"/>
    </source>
</evidence>
<gene>
    <name evidence="2" type="ordered locus">Npun_R1137</name>
</gene>
<dbReference type="PANTHER" id="PTHR37957">
    <property type="entry name" value="BLR7070 PROTEIN"/>
    <property type="match status" value="1"/>
</dbReference>
<reference evidence="3" key="1">
    <citation type="submission" date="2008-04" db="EMBL/GenBank/DDBJ databases">
        <title>Complete sequence of chromosome of Nostoc punctiforme ATCC 29133.</title>
        <authorList>
            <consortium name="US DOE Joint Genome Institute"/>
            <person name="Copeland A."/>
            <person name="Lucas S."/>
            <person name="Lapidus A."/>
            <person name="Glavina del Rio T."/>
            <person name="Dalin E."/>
            <person name="Tice H."/>
            <person name="Pitluck S."/>
            <person name="Chain P."/>
            <person name="Malfatti S."/>
            <person name="Shin M."/>
            <person name="Vergez L."/>
            <person name="Schmutz J."/>
            <person name="Larimer F."/>
            <person name="Land M."/>
            <person name="Hauser L."/>
            <person name="Kyrpides N."/>
            <person name="Kim E."/>
            <person name="Meeks J.C."/>
            <person name="Elhai J."/>
            <person name="Campbell E.L."/>
            <person name="Thiel T."/>
            <person name="Longmire J."/>
            <person name="Potts M."/>
            <person name="Atlas R."/>
        </authorList>
    </citation>
    <scope>NUCLEOTIDE SEQUENCE [LARGE SCALE GENOMIC DNA]</scope>
    <source>
        <strain evidence="3">ATCC 29133 / PCC 73102</strain>
    </source>
</reference>
<dbReference type="Proteomes" id="UP000001191">
    <property type="component" value="Chromosome"/>
</dbReference>
<sequence length="476" mass="51266">MTIFFNKYCLLEYKTDMLNKILILSLLGLFAVAPAANAEVKLIAIGSLDGNISDRSNKTSAPLENGVPGNLLGGLGSGLAYAGCNTFIAIPDRGPNALSYNSAVSDTASYINRFQTIKVKLEPNKLGSALPFTLTPSLVDTTLLFSNEPLYYGNGAGLGLGSGVPALNTKNKNYFTGRSDNFNPTQISTYPNNARFDPEGVRVSNNGKEIFISDEYGPYVYQFNRNIGKRIRVFNLPSKFAVSNLSPVSDTEITGNTSGRVANKGMEGLAITPNGKTLVGILQSPLLQDGGTNGAYTRIVKIDIETGATQEYAYQLDNIGTLAKPKYPTVSEILAISDREFLVDERDGKGFGDGSKAAFKKIYRIDLTNAQEVSNITGEINLVGKAVSKTLFLDVVTALTQNGFKEEDIPAKLEGLAFGEDVVINRVKKHTLFIANDNDFVGTIAPGIDNPNKFFVFAVDTTDLPGFVPQDIKGED</sequence>
<reference evidence="2 3" key="2">
    <citation type="journal article" date="2013" name="Plant Physiol.">
        <title>A Nostoc punctiforme Sugar Transporter Necessary to Establish a Cyanobacterium-Plant Symbiosis.</title>
        <authorList>
            <person name="Ekman M."/>
            <person name="Picossi S."/>
            <person name="Campbell E.L."/>
            <person name="Meeks J.C."/>
            <person name="Flores E."/>
        </authorList>
    </citation>
    <scope>NUCLEOTIDE SEQUENCE [LARGE SCALE GENOMIC DNA]</scope>
    <source>
        <strain evidence="3">ATCC 29133 / PCC 73102</strain>
    </source>
</reference>
<evidence type="ECO:0000313" key="3">
    <source>
        <dbReference type="Proteomes" id="UP000001191"/>
    </source>
</evidence>
<proteinExistence type="predicted"/>
<dbReference type="PANTHER" id="PTHR37957:SF1">
    <property type="entry name" value="PHYTASE-LIKE DOMAIN-CONTAINING PROTEIN"/>
    <property type="match status" value="1"/>
</dbReference>
<protein>
    <recommendedName>
        <fullName evidence="1">Phytase-like domain-containing protein</fullName>
    </recommendedName>
</protein>
<dbReference type="SUPFAM" id="SSF50969">
    <property type="entry name" value="YVTN repeat-like/Quinoprotein amine dehydrogenase"/>
    <property type="match status" value="1"/>
</dbReference>
<feature type="domain" description="Phytase-like" evidence="1">
    <location>
        <begin position="72"/>
        <end position="440"/>
    </location>
</feature>
<dbReference type="AlphaFoldDB" id="B2IWB8"/>
<dbReference type="eggNOG" id="COG4222">
    <property type="taxonomic scope" value="Bacteria"/>
</dbReference>
<dbReference type="EMBL" id="CP001037">
    <property type="protein sequence ID" value="ACC79863.1"/>
    <property type="molecule type" value="Genomic_DNA"/>
</dbReference>
<dbReference type="KEGG" id="npu:Npun_R1137"/>